<dbReference type="KEGG" id="ssg:Selsp_0142"/>
<comment type="function">
    <text evidence="2">Antitoxin component of a type II toxin-antitoxin (TA) system.</text>
</comment>
<dbReference type="HOGENOM" id="CLU_155837_4_0_9"/>
<dbReference type="RefSeq" id="WP_006192783.1">
    <property type="nucleotide sequence ID" value="NC_015437.1"/>
</dbReference>
<gene>
    <name evidence="3" type="ordered locus">Selsp_0142</name>
    <name evidence="4" type="ORF">SELSPUOL_01486</name>
</gene>
<dbReference type="OrthoDB" id="6427at2"/>
<keyword evidence="6" id="KW-1185">Reference proteome</keyword>
<evidence type="ECO:0000313" key="5">
    <source>
        <dbReference type="Proteomes" id="UP000003505"/>
    </source>
</evidence>
<evidence type="ECO:0000313" key="6">
    <source>
        <dbReference type="Proteomes" id="UP000011124"/>
    </source>
</evidence>
<dbReference type="InterPro" id="IPR006442">
    <property type="entry name" value="Antitoxin_Phd/YefM"/>
</dbReference>
<reference evidence="3 6" key="2">
    <citation type="submission" date="2011-04" db="EMBL/GenBank/DDBJ databases">
        <title>The complete genome of Selenomonas sputigena DSM 20758.</title>
        <authorList>
            <consortium name="US DOE Joint Genome Institute (JGI-PGF)"/>
            <person name="Lucas S."/>
            <person name="Copeland A."/>
            <person name="Lapidus A."/>
            <person name="Bruce D."/>
            <person name="Goodwin L."/>
            <person name="Pitluck S."/>
            <person name="Peters L."/>
            <person name="Kyrpides N."/>
            <person name="Mavromatis K."/>
            <person name="Ivanova N."/>
            <person name="Ovchinnikova G."/>
            <person name="Teshima H."/>
            <person name="Detter J.C."/>
            <person name="Tapia R."/>
            <person name="Han C."/>
            <person name="Land M."/>
            <person name="Hauser L."/>
            <person name="Markowitz V."/>
            <person name="Cheng J.-F."/>
            <person name="Hugenholtz P."/>
            <person name="Woyke T."/>
            <person name="Wu D."/>
            <person name="Gronow S."/>
            <person name="Wellnitz S."/>
            <person name="Schneider S."/>
            <person name="Klenk H.-P."/>
            <person name="Eisen J.A."/>
        </authorList>
    </citation>
    <scope>NUCLEOTIDE SEQUENCE [LARGE SCALE GENOMIC DNA]</scope>
    <source>
        <strain evidence="3">ATCC 35185</strain>
        <strain evidence="6">ATCC 35185 / DSM 20758 / VPI D19B-28</strain>
    </source>
</reference>
<organism evidence="4 5">
    <name type="scientific">Selenomonas sputigena (strain ATCC 35185 / DSM 20758 / CCUG 44933 / VPI D19B-28)</name>
    <dbReference type="NCBI Taxonomy" id="546271"/>
    <lineage>
        <taxon>Bacteria</taxon>
        <taxon>Bacillati</taxon>
        <taxon>Bacillota</taxon>
        <taxon>Negativicutes</taxon>
        <taxon>Selenomonadales</taxon>
        <taxon>Selenomonadaceae</taxon>
        <taxon>Selenomonas</taxon>
    </lineage>
</organism>
<dbReference type="Gene3D" id="3.40.1620.10">
    <property type="entry name" value="YefM-like domain"/>
    <property type="match status" value="1"/>
</dbReference>
<dbReference type="EMBL" id="CP002637">
    <property type="protein sequence ID" value="AEB99121.1"/>
    <property type="molecule type" value="Genomic_DNA"/>
</dbReference>
<evidence type="ECO:0000256" key="2">
    <source>
        <dbReference type="RuleBase" id="RU362080"/>
    </source>
</evidence>
<dbReference type="InterPro" id="IPR036165">
    <property type="entry name" value="YefM-like_sf"/>
</dbReference>
<dbReference type="Proteomes" id="UP000003505">
    <property type="component" value="Unassembled WGS sequence"/>
</dbReference>
<protein>
    <recommendedName>
        <fullName evidence="2">Antitoxin</fullName>
    </recommendedName>
</protein>
<dbReference type="Proteomes" id="UP000011124">
    <property type="component" value="Chromosome"/>
</dbReference>
<dbReference type="AlphaFoldDB" id="C9LVJ2"/>
<dbReference type="EMBL" id="ACKP02000027">
    <property type="protein sequence ID" value="EEX77155.1"/>
    <property type="molecule type" value="Genomic_DNA"/>
</dbReference>
<dbReference type="Pfam" id="PF02604">
    <property type="entry name" value="PhdYeFM_antitox"/>
    <property type="match status" value="1"/>
</dbReference>
<evidence type="ECO:0000256" key="1">
    <source>
        <dbReference type="ARBA" id="ARBA00009981"/>
    </source>
</evidence>
<reference evidence="4 5" key="1">
    <citation type="submission" date="2009-09" db="EMBL/GenBank/DDBJ databases">
        <authorList>
            <person name="Weinstock G."/>
            <person name="Sodergren E."/>
            <person name="Clifton S."/>
            <person name="Fulton L."/>
            <person name="Fulton B."/>
            <person name="Courtney L."/>
            <person name="Fronick C."/>
            <person name="Harrison M."/>
            <person name="Strong C."/>
            <person name="Farmer C."/>
            <person name="Delahaunty K."/>
            <person name="Markovic C."/>
            <person name="Hall O."/>
            <person name="Minx P."/>
            <person name="Tomlinson C."/>
            <person name="Mitreva M."/>
            <person name="Nelson J."/>
            <person name="Hou S."/>
            <person name="Wollam A."/>
            <person name="Pepin K.H."/>
            <person name="Johnson M."/>
            <person name="Bhonagiri V."/>
            <person name="Nash W.E."/>
            <person name="Warren W."/>
            <person name="Chinwalla A."/>
            <person name="Mardis E.R."/>
            <person name="Wilson R.K."/>
        </authorList>
    </citation>
    <scope>NUCLEOTIDE SEQUENCE [LARGE SCALE GENOMIC DNA]</scope>
    <source>
        <strain evidence="4">ATCC 35185</strain>
        <strain evidence="5">ATCC 35185 / DSM 20758 / VPI D19B-28</strain>
    </source>
</reference>
<dbReference type="STRING" id="546271.Selsp_0142"/>
<accession>C9LVJ2</accession>
<evidence type="ECO:0000313" key="4">
    <source>
        <dbReference type="EMBL" id="EEX77155.1"/>
    </source>
</evidence>
<proteinExistence type="inferred from homology"/>
<dbReference type="eggNOG" id="ENOG50337ZC">
    <property type="taxonomic scope" value="Bacteria"/>
</dbReference>
<name>C9LVJ2_SELS3</name>
<dbReference type="SUPFAM" id="SSF143120">
    <property type="entry name" value="YefM-like"/>
    <property type="match status" value="1"/>
</dbReference>
<comment type="similarity">
    <text evidence="1 2">Belongs to the phD/YefM antitoxin family.</text>
</comment>
<sequence length="88" mass="10354">MNITIAKQADIRANMKKYFDLAYDGETIIVPRKENRNIVIVSEQEYKRMEKARRNAEYLAMLEQSDRQLREGRVVVKTMEELEAMANS</sequence>
<evidence type="ECO:0000313" key="3">
    <source>
        <dbReference type="EMBL" id="AEB99121.1"/>
    </source>
</evidence>